<evidence type="ECO:0000256" key="1">
    <source>
        <dbReference type="ARBA" id="ARBA00004651"/>
    </source>
</evidence>
<feature type="transmembrane region" description="Helical" evidence="11">
    <location>
        <begin position="274"/>
        <end position="291"/>
    </location>
</feature>
<reference evidence="14" key="1">
    <citation type="journal article" date="2019" name="Int. J. Syst. Evol. Microbiol.">
        <title>The Global Catalogue of Microorganisms (GCM) 10K type strain sequencing project: providing services to taxonomists for standard genome sequencing and annotation.</title>
        <authorList>
            <consortium name="The Broad Institute Genomics Platform"/>
            <consortium name="The Broad Institute Genome Sequencing Center for Infectious Disease"/>
            <person name="Wu L."/>
            <person name="Ma J."/>
        </authorList>
    </citation>
    <scope>NUCLEOTIDE SEQUENCE [LARGE SCALE GENOMIC DNA]</scope>
    <source>
        <strain evidence="14">JCM 15900</strain>
    </source>
</reference>
<feature type="transmembrane region" description="Helical" evidence="11">
    <location>
        <begin position="303"/>
        <end position="330"/>
    </location>
</feature>
<accession>A0ABN2WKI9</accession>
<evidence type="ECO:0000256" key="6">
    <source>
        <dbReference type="ARBA" id="ARBA00023053"/>
    </source>
</evidence>
<organism evidence="13 14">
    <name type="scientific">Brevibacterium salitolerans</name>
    <dbReference type="NCBI Taxonomy" id="1403566"/>
    <lineage>
        <taxon>Bacteria</taxon>
        <taxon>Bacillati</taxon>
        <taxon>Actinomycetota</taxon>
        <taxon>Actinomycetes</taxon>
        <taxon>Micrococcales</taxon>
        <taxon>Brevibacteriaceae</taxon>
        <taxon>Brevibacterium</taxon>
    </lineage>
</organism>
<dbReference type="EMBL" id="BAAAPZ010000004">
    <property type="protein sequence ID" value="GAA2094411.1"/>
    <property type="molecule type" value="Genomic_DNA"/>
</dbReference>
<dbReference type="Pfam" id="PF00999">
    <property type="entry name" value="Na_H_Exchanger"/>
    <property type="match status" value="1"/>
</dbReference>
<feature type="transmembrane region" description="Helical" evidence="11">
    <location>
        <begin position="31"/>
        <end position="51"/>
    </location>
</feature>
<evidence type="ECO:0000256" key="10">
    <source>
        <dbReference type="SAM" id="Coils"/>
    </source>
</evidence>
<keyword evidence="14" id="KW-1185">Reference proteome</keyword>
<dbReference type="Gene3D" id="6.10.140.1330">
    <property type="match status" value="1"/>
</dbReference>
<evidence type="ECO:0000259" key="12">
    <source>
        <dbReference type="Pfam" id="PF00999"/>
    </source>
</evidence>
<keyword evidence="8 11" id="KW-0472">Membrane</keyword>
<keyword evidence="2" id="KW-0813">Transport</keyword>
<feature type="transmembrane region" description="Helical" evidence="11">
    <location>
        <begin position="57"/>
        <end position="76"/>
    </location>
</feature>
<dbReference type="Proteomes" id="UP001500984">
    <property type="component" value="Unassembled WGS sequence"/>
</dbReference>
<feature type="transmembrane region" description="Helical" evidence="11">
    <location>
        <begin position="423"/>
        <end position="446"/>
    </location>
</feature>
<feature type="transmembrane region" description="Helical" evidence="11">
    <location>
        <begin position="212"/>
        <end position="229"/>
    </location>
</feature>
<dbReference type="PANTHER" id="PTHR10110:SF86">
    <property type="entry name" value="SODIUM_HYDROGEN EXCHANGER 7"/>
    <property type="match status" value="1"/>
</dbReference>
<evidence type="ECO:0000256" key="8">
    <source>
        <dbReference type="ARBA" id="ARBA00023136"/>
    </source>
</evidence>
<evidence type="ECO:0000256" key="4">
    <source>
        <dbReference type="ARBA" id="ARBA00022692"/>
    </source>
</evidence>
<proteinExistence type="predicted"/>
<evidence type="ECO:0000256" key="2">
    <source>
        <dbReference type="ARBA" id="ARBA00022448"/>
    </source>
</evidence>
<feature type="coiled-coil region" evidence="10">
    <location>
        <begin position="456"/>
        <end position="517"/>
    </location>
</feature>
<keyword evidence="9" id="KW-0739">Sodium transport</keyword>
<feature type="transmembrane region" description="Helical" evidence="11">
    <location>
        <begin position="235"/>
        <end position="253"/>
    </location>
</feature>
<protein>
    <submittedName>
        <fullName evidence="13">Sodium:proton antiporter</fullName>
    </submittedName>
</protein>
<dbReference type="InterPro" id="IPR018422">
    <property type="entry name" value="Cation/H_exchanger_CPA1"/>
</dbReference>
<evidence type="ECO:0000256" key="5">
    <source>
        <dbReference type="ARBA" id="ARBA00022989"/>
    </source>
</evidence>
<keyword evidence="6" id="KW-0915">Sodium</keyword>
<gene>
    <name evidence="13" type="ORF">GCM10009823_13410</name>
</gene>
<sequence>MGLEELELLAIAAVLVIVGVSYFAQKLGVAAPILLVVVGLALSVVPGIPVVHAEPELILTIVLPPLLYSAAVNMPVVDFRRDIGTISALSVVLVLVSAFGSGLLLWWIFPQLSLAAAVAVGAVVSPPDAVAATAVGKKLGLPPRLLTLLEGEGLVNDATALVLLRTAVAATAGTFSFWHALGDFAYAVVIAIAVGAVVGFVSVWVRSKINQPALTTAISFAVPFIAFLPAERLGASGVIAVVVAGLITGAKSARKFTVQDRSAERTNWLTVQMLLENGVFLLMGLQLMHLVDDVENVGLSVWTAIWVGLLVTVALILIRVVFVVPVVLAARRQQRSGREKQEQFGQILDLVAADEHFREQHAGPHAQRELRRLQRQHADARFYADQGLSWKGGAVLAWSGMRGVVTLAAAQSLPFDFPYRTQLILIAFVVALVTLVGQGGTLPALIRFLGIRGTDEENARRELTLLMSELSEAAAEQVLNNPDLRRSDGTPFDPAVLERARQMQTRMQDRLQDTEHTEEQNSAFQQALELEQLILEAQHDALSEARSAGTYGSHTIARAQKRIDSSHLRFAGE</sequence>
<name>A0ABN2WKI9_9MICO</name>
<feature type="transmembrane region" description="Helical" evidence="11">
    <location>
        <begin position="88"/>
        <end position="109"/>
    </location>
</feature>
<feature type="transmembrane region" description="Helical" evidence="11">
    <location>
        <begin position="6"/>
        <end position="24"/>
    </location>
</feature>
<keyword evidence="4 11" id="KW-0812">Transmembrane</keyword>
<keyword evidence="5 11" id="KW-1133">Transmembrane helix</keyword>
<comment type="subcellular location">
    <subcellularLocation>
        <location evidence="1">Cell membrane</location>
        <topology evidence="1">Multi-pass membrane protein</topology>
    </subcellularLocation>
</comment>
<evidence type="ECO:0000256" key="11">
    <source>
        <dbReference type="SAM" id="Phobius"/>
    </source>
</evidence>
<evidence type="ECO:0000313" key="13">
    <source>
        <dbReference type="EMBL" id="GAA2094411.1"/>
    </source>
</evidence>
<keyword evidence="10" id="KW-0175">Coiled coil</keyword>
<evidence type="ECO:0000313" key="14">
    <source>
        <dbReference type="Proteomes" id="UP001500984"/>
    </source>
</evidence>
<dbReference type="InterPro" id="IPR006153">
    <property type="entry name" value="Cation/H_exchanger_TM"/>
</dbReference>
<dbReference type="PANTHER" id="PTHR10110">
    <property type="entry name" value="SODIUM/HYDROGEN EXCHANGER"/>
    <property type="match status" value="1"/>
</dbReference>
<feature type="domain" description="Cation/H+ exchanger transmembrane" evidence="12">
    <location>
        <begin position="15"/>
        <end position="446"/>
    </location>
</feature>
<evidence type="ECO:0000256" key="7">
    <source>
        <dbReference type="ARBA" id="ARBA00023065"/>
    </source>
</evidence>
<evidence type="ECO:0000256" key="3">
    <source>
        <dbReference type="ARBA" id="ARBA00022475"/>
    </source>
</evidence>
<evidence type="ECO:0000256" key="9">
    <source>
        <dbReference type="ARBA" id="ARBA00023201"/>
    </source>
</evidence>
<keyword evidence="3" id="KW-1003">Cell membrane</keyword>
<feature type="transmembrane region" description="Helical" evidence="11">
    <location>
        <begin position="184"/>
        <end position="205"/>
    </location>
</feature>
<comment type="caution">
    <text evidence="13">The sequence shown here is derived from an EMBL/GenBank/DDBJ whole genome shotgun (WGS) entry which is preliminary data.</text>
</comment>
<keyword evidence="7" id="KW-0406">Ion transport</keyword>